<dbReference type="InterPro" id="IPR037053">
    <property type="entry name" value="Phage_tail_collar_dom_sf"/>
</dbReference>
<comment type="caution">
    <text evidence="2">The sequence shown here is derived from an EMBL/GenBank/DDBJ whole genome shotgun (WGS) entry which is preliminary data.</text>
</comment>
<protein>
    <submittedName>
        <fullName evidence="2">Phage tail protein</fullName>
    </submittedName>
</protein>
<evidence type="ECO:0000313" key="2">
    <source>
        <dbReference type="EMBL" id="MXO90563.1"/>
    </source>
</evidence>
<dbReference type="OrthoDB" id="9810174at2"/>
<reference evidence="2 3" key="1">
    <citation type="submission" date="2019-12" db="EMBL/GenBank/DDBJ databases">
        <title>Genomic-based taxomic classification of the family Erythrobacteraceae.</title>
        <authorList>
            <person name="Xu L."/>
        </authorList>
    </citation>
    <scope>NUCLEOTIDE SEQUENCE [LARGE SCALE GENOMIC DNA]</scope>
    <source>
        <strain evidence="2 3">KCTC 52763</strain>
    </source>
</reference>
<dbReference type="AlphaFoldDB" id="A0A844ZRS9"/>
<keyword evidence="3" id="KW-1185">Reference proteome</keyword>
<proteinExistence type="predicted"/>
<dbReference type="SUPFAM" id="SSF88874">
    <property type="entry name" value="Receptor-binding domain of short tail fibre protein gp12"/>
    <property type="match status" value="1"/>
</dbReference>
<dbReference type="Proteomes" id="UP000442714">
    <property type="component" value="Unassembled WGS sequence"/>
</dbReference>
<dbReference type="Gene3D" id="3.90.1340.10">
    <property type="entry name" value="Phage tail collar domain"/>
    <property type="match status" value="1"/>
</dbReference>
<sequence length="189" mass="19462">MGVSAPASAGPNDYLGELSLTGYTFCPRGTYDAAGQLLPINSNQALFSLYGTTYGGDGRTTFALPDLRGRTVVGQGTGAGLTPRPLGQRSGTETVTLNSTQIPAHSHTGQVRAEHTAQADTGNPSGNAIGRTTTPIYSDTATPASTGALHPGTLHIDVSGGGNQSHPNMQPYLVMRYCVASVGVFPSRN</sequence>
<dbReference type="InterPro" id="IPR011083">
    <property type="entry name" value="Phage_tail_collar_dom"/>
</dbReference>
<organism evidence="2 3">
    <name type="scientific">Pontixanthobacter aquaemixtae</name>
    <dbReference type="NCBI Taxonomy" id="1958940"/>
    <lineage>
        <taxon>Bacteria</taxon>
        <taxon>Pseudomonadati</taxon>
        <taxon>Pseudomonadota</taxon>
        <taxon>Alphaproteobacteria</taxon>
        <taxon>Sphingomonadales</taxon>
        <taxon>Erythrobacteraceae</taxon>
        <taxon>Pontixanthobacter</taxon>
    </lineage>
</organism>
<feature type="domain" description="Phage tail collar" evidence="1">
    <location>
        <begin position="16"/>
        <end position="72"/>
    </location>
</feature>
<gene>
    <name evidence="2" type="ORF">GRI41_07005</name>
</gene>
<evidence type="ECO:0000313" key="3">
    <source>
        <dbReference type="Proteomes" id="UP000442714"/>
    </source>
</evidence>
<accession>A0A844ZRS9</accession>
<evidence type="ECO:0000259" key="1">
    <source>
        <dbReference type="Pfam" id="PF07484"/>
    </source>
</evidence>
<dbReference type="Pfam" id="PF07484">
    <property type="entry name" value="Collar"/>
    <property type="match status" value="1"/>
</dbReference>
<name>A0A844ZRS9_9SPHN</name>
<dbReference type="EMBL" id="WTYX01000001">
    <property type="protein sequence ID" value="MXO90563.1"/>
    <property type="molecule type" value="Genomic_DNA"/>
</dbReference>